<evidence type="ECO:0000256" key="1">
    <source>
        <dbReference type="SAM" id="Phobius"/>
    </source>
</evidence>
<gene>
    <name evidence="2" type="ORF">HZS80_09490</name>
</gene>
<sequence>MEIETWKFINTFAPWLSAVGTFAAVSVSLYLARSDRPLKLEATAGHRITVEQGNGPKEKFPEFLYIQVINTGHRVATVTNVGWKVGLFKKRHAVQTVQKDMYSSGIPVKIDDGEEAKWLLSLDVKDNWIERFSHNSLRPHPRWNLCWLRLQIHTSVGKTFEAKVEKSLRKKLLEECNKQQGKSPS</sequence>
<keyword evidence="3" id="KW-1185">Reference proteome</keyword>
<accession>A0A7Z0LSQ6</accession>
<dbReference type="RefSeq" id="WP_179915921.1">
    <property type="nucleotide sequence ID" value="NZ_JACCDE010000011.1"/>
</dbReference>
<name>A0A7Z0LSQ6_9GAMM</name>
<dbReference type="AlphaFoldDB" id="A0A7Z0LSQ6"/>
<dbReference type="Proteomes" id="UP000526892">
    <property type="component" value="Unassembled WGS sequence"/>
</dbReference>
<evidence type="ECO:0000313" key="2">
    <source>
        <dbReference type="EMBL" id="NYS77947.1"/>
    </source>
</evidence>
<keyword evidence="1" id="KW-1133">Transmembrane helix</keyword>
<keyword evidence="1" id="KW-0472">Membrane</keyword>
<keyword evidence="1" id="KW-0812">Transmembrane</keyword>
<reference evidence="2 3" key="1">
    <citation type="journal article" date="2003" name="Extremophiles">
        <title>Halomonas glaciei sp. nov. isolated from fast ice of Adelie Land, Antarctica.</title>
        <authorList>
            <person name="Reddy G.S."/>
            <person name="Raghavan P.U."/>
            <person name="Sarita N.B."/>
            <person name="Prakash J.S."/>
            <person name="Nagesh N."/>
            <person name="Delille D."/>
            <person name="Shivaji S."/>
        </authorList>
    </citation>
    <scope>NUCLEOTIDE SEQUENCE [LARGE SCALE GENOMIC DNA]</scope>
    <source>
        <strain evidence="2 3">DD39</strain>
    </source>
</reference>
<proteinExistence type="predicted"/>
<protein>
    <submittedName>
        <fullName evidence="2">Uncharacterized protein</fullName>
    </submittedName>
</protein>
<feature type="transmembrane region" description="Helical" evidence="1">
    <location>
        <begin position="12"/>
        <end position="32"/>
    </location>
</feature>
<comment type="caution">
    <text evidence="2">The sequence shown here is derived from an EMBL/GenBank/DDBJ whole genome shotgun (WGS) entry which is preliminary data.</text>
</comment>
<dbReference type="EMBL" id="JACCDE010000011">
    <property type="protein sequence ID" value="NYS77947.1"/>
    <property type="molecule type" value="Genomic_DNA"/>
</dbReference>
<organism evidence="2 3">
    <name type="scientific">Vreelandella glaciei</name>
    <dbReference type="NCBI Taxonomy" id="186761"/>
    <lineage>
        <taxon>Bacteria</taxon>
        <taxon>Pseudomonadati</taxon>
        <taxon>Pseudomonadota</taxon>
        <taxon>Gammaproteobacteria</taxon>
        <taxon>Oceanospirillales</taxon>
        <taxon>Halomonadaceae</taxon>
        <taxon>Vreelandella</taxon>
    </lineage>
</organism>
<evidence type="ECO:0000313" key="3">
    <source>
        <dbReference type="Proteomes" id="UP000526892"/>
    </source>
</evidence>